<feature type="domain" description="Glycosyltransferase 2-like" evidence="3">
    <location>
        <begin position="11"/>
        <end position="109"/>
    </location>
</feature>
<evidence type="ECO:0000259" key="3">
    <source>
        <dbReference type="Pfam" id="PF00535"/>
    </source>
</evidence>
<keyword evidence="5" id="KW-1185">Reference proteome</keyword>
<dbReference type="PANTHER" id="PTHR43630">
    <property type="entry name" value="POLY-BETA-1,6-N-ACETYL-D-GLUCOSAMINE SYNTHASE"/>
    <property type="match status" value="1"/>
</dbReference>
<gene>
    <name evidence="4" type="ORF">MET9862_00789</name>
</gene>
<dbReference type="SUPFAM" id="SSF53448">
    <property type="entry name" value="Nucleotide-diphospho-sugar transferases"/>
    <property type="match status" value="1"/>
</dbReference>
<accession>A0A509E9L4</accession>
<evidence type="ECO:0000313" key="5">
    <source>
        <dbReference type="Proteomes" id="UP000410984"/>
    </source>
</evidence>
<evidence type="ECO:0000256" key="2">
    <source>
        <dbReference type="SAM" id="MobiDB-lite"/>
    </source>
</evidence>
<protein>
    <recommendedName>
        <fullName evidence="3">Glycosyltransferase 2-like domain-containing protein</fullName>
    </recommendedName>
</protein>
<dbReference type="EMBL" id="CABFPH010000006">
    <property type="protein sequence ID" value="VUD70225.1"/>
    <property type="molecule type" value="Genomic_DNA"/>
</dbReference>
<sequence length="277" mass="31150">MSVPHAVLPLSVFIIAKNEADRIGATIRAVRDLTDDLVVVDSGSTDGTQALAESLGARVIHNSWPGYGPQKRFAEEQCRHPWLLNLDADEVVPPELAAEIRALFAQGEPRLPAWRTGIAEIFPGEGRPHRWAYTLTPVRLYRIDAGRYSPSPVHDRVDLRPGIVPGRLRGVIHHFSVRSLGDQLDKLNRYSDQQADDLEARGVVIPSWRVFVELPGNFLKAYLGRRHFVRGVYGFLTAMNYAISRHLRVAKHYERRRTAATAPASTRDRVDRREANS</sequence>
<dbReference type="AlphaFoldDB" id="A0A509E9L4"/>
<name>A0A509E9L4_9HYPH</name>
<feature type="region of interest" description="Disordered" evidence="2">
    <location>
        <begin position="256"/>
        <end position="277"/>
    </location>
</feature>
<dbReference type="CDD" id="cd02511">
    <property type="entry name" value="Beta4Glucosyltransferase"/>
    <property type="match status" value="1"/>
</dbReference>
<comment type="similarity">
    <text evidence="1">Belongs to the glycosyltransferase 2 family. WaaE/KdtX subfamily.</text>
</comment>
<evidence type="ECO:0000313" key="4">
    <source>
        <dbReference type="EMBL" id="VUD70225.1"/>
    </source>
</evidence>
<evidence type="ECO:0000256" key="1">
    <source>
        <dbReference type="ARBA" id="ARBA00038494"/>
    </source>
</evidence>
<feature type="compositionally biased region" description="Basic and acidic residues" evidence="2">
    <location>
        <begin position="266"/>
        <end position="277"/>
    </location>
</feature>
<dbReference type="RefSeq" id="WP_142581809.1">
    <property type="nucleotide sequence ID" value="NZ_CABFPH010000006.1"/>
</dbReference>
<dbReference type="OrthoDB" id="9815923at2"/>
<organism evidence="4 5">
    <name type="scientific">Methylobacterium symbioticum</name>
    <dbReference type="NCBI Taxonomy" id="2584084"/>
    <lineage>
        <taxon>Bacteria</taxon>
        <taxon>Pseudomonadati</taxon>
        <taxon>Pseudomonadota</taxon>
        <taxon>Alphaproteobacteria</taxon>
        <taxon>Hyphomicrobiales</taxon>
        <taxon>Methylobacteriaceae</taxon>
        <taxon>Methylobacterium</taxon>
    </lineage>
</organism>
<dbReference type="PANTHER" id="PTHR43630:SF2">
    <property type="entry name" value="GLYCOSYLTRANSFERASE"/>
    <property type="match status" value="1"/>
</dbReference>
<reference evidence="4 5" key="1">
    <citation type="submission" date="2019-06" db="EMBL/GenBank/DDBJ databases">
        <authorList>
            <person name="Rodrigo-Torres L."/>
            <person name="Arahal R. D."/>
            <person name="Lucena T."/>
        </authorList>
    </citation>
    <scope>NUCLEOTIDE SEQUENCE [LARGE SCALE GENOMIC DNA]</scope>
    <source>
        <strain evidence="4 5">SB0023/3</strain>
    </source>
</reference>
<dbReference type="Gene3D" id="3.90.550.10">
    <property type="entry name" value="Spore Coat Polysaccharide Biosynthesis Protein SpsA, Chain A"/>
    <property type="match status" value="1"/>
</dbReference>
<proteinExistence type="inferred from homology"/>
<dbReference type="InterPro" id="IPR001173">
    <property type="entry name" value="Glyco_trans_2-like"/>
</dbReference>
<dbReference type="Pfam" id="PF00535">
    <property type="entry name" value="Glycos_transf_2"/>
    <property type="match status" value="1"/>
</dbReference>
<dbReference type="Proteomes" id="UP000410984">
    <property type="component" value="Unassembled WGS sequence"/>
</dbReference>
<dbReference type="InterPro" id="IPR029044">
    <property type="entry name" value="Nucleotide-diphossugar_trans"/>
</dbReference>